<accession>A0A507CCS0</accession>
<proteinExistence type="predicted"/>
<protein>
    <submittedName>
        <fullName evidence="1">Uncharacterized protein</fullName>
    </submittedName>
</protein>
<dbReference type="GO" id="GO:0008237">
    <property type="term" value="F:metallopeptidase activity"/>
    <property type="evidence" value="ECO:0007669"/>
    <property type="project" value="InterPro"/>
</dbReference>
<dbReference type="Pfam" id="PF09471">
    <property type="entry name" value="Peptidase_M64"/>
    <property type="match status" value="1"/>
</dbReference>
<keyword evidence="2" id="KW-1185">Reference proteome</keyword>
<dbReference type="Proteomes" id="UP000319731">
    <property type="component" value="Unassembled WGS sequence"/>
</dbReference>
<dbReference type="InterPro" id="IPR019026">
    <property type="entry name" value="Peptidase_M64_IgA"/>
</dbReference>
<sequence length="593" mass="66865">MTITKYIFSSNIAFSYFADNEEVGSQFQIDATFGSKFLVDNEGNCEIIQLPGPTQIDRRLRDDYPLHVSKRWEIHDQTPSSSNLGRQLYEITGWSLLDVEDTVASICKSYKESLKSTLPAGAVVKEVITSGPSSNRIDVVFMGDGYTKREEKRFFKDIDRLVKEMWRDTTFASTRPLFNVWAVYIPSQESGIGVGGTPLSGSPFGLYRDGTELRGIYCSKPGNAREACKLTGQNACDFPSLIANDNFYGGLGGEFTISTRSKTSGTVVLRHEMGHNFVEVGEEYDGGYVYSGCNSAKDLKKDLKWSHWLSDGVELNAQLIQAYPWYDMAKGPYTLNFTSAGNYSRWLLRFSISGVDKTSDMDIIFDGKKVKWTSLKTLDRSFYDVVGDTGFASGQHSVQYRVNDKKDVDGEFKKKKRPIMQLCSVSLHEFKGEPEFHMNNSWISAYPTYSIEDKKVYRPTNEGCLMRDMSLNHFCKVCQEGLWMDFLARISLIDSITSICTGNHTMQIKLSAVPLAQYRIPTIPGESYSLTWKHKGVPDSAYNDLYTFGVTLPEGEGSWEAQLVFTTLEVRKDPGNLLTSRRTIRIDDDPCIF</sequence>
<dbReference type="Gene3D" id="3.40.390.10">
    <property type="entry name" value="Collagenase (Catalytic Domain)"/>
    <property type="match status" value="1"/>
</dbReference>
<dbReference type="AlphaFoldDB" id="A0A507CCS0"/>
<dbReference type="OrthoDB" id="2961863at2759"/>
<evidence type="ECO:0000313" key="1">
    <source>
        <dbReference type="EMBL" id="TPX35355.1"/>
    </source>
</evidence>
<dbReference type="InterPro" id="IPR024079">
    <property type="entry name" value="MetalloPept_cat_dom_sf"/>
</dbReference>
<dbReference type="GeneID" id="42003426"/>
<dbReference type="RefSeq" id="XP_031025882.1">
    <property type="nucleotide sequence ID" value="XM_031168129.1"/>
</dbReference>
<dbReference type="EMBL" id="QEAO01000009">
    <property type="protein sequence ID" value="TPX35355.1"/>
    <property type="molecule type" value="Genomic_DNA"/>
</dbReference>
<name>A0A507CCS0_9FUNG</name>
<comment type="caution">
    <text evidence="1">The sequence shown here is derived from an EMBL/GenBank/DDBJ whole genome shotgun (WGS) entry which is preliminary data.</text>
</comment>
<gene>
    <name evidence="1" type="ORF">SmJEL517_g02201</name>
</gene>
<evidence type="ECO:0000313" key="2">
    <source>
        <dbReference type="Proteomes" id="UP000319731"/>
    </source>
</evidence>
<organism evidence="1 2">
    <name type="scientific">Synchytrium microbalum</name>
    <dbReference type="NCBI Taxonomy" id="1806994"/>
    <lineage>
        <taxon>Eukaryota</taxon>
        <taxon>Fungi</taxon>
        <taxon>Fungi incertae sedis</taxon>
        <taxon>Chytridiomycota</taxon>
        <taxon>Chytridiomycota incertae sedis</taxon>
        <taxon>Chytridiomycetes</taxon>
        <taxon>Synchytriales</taxon>
        <taxon>Synchytriaceae</taxon>
        <taxon>Synchytrium</taxon>
    </lineage>
</organism>
<reference evidence="1 2" key="1">
    <citation type="journal article" date="2019" name="Sci. Rep.">
        <title>Comparative genomics of chytrid fungi reveal insights into the obligate biotrophic and pathogenic lifestyle of Synchytrium endobioticum.</title>
        <authorList>
            <person name="van de Vossenberg B.T.L.H."/>
            <person name="Warris S."/>
            <person name="Nguyen H.D.T."/>
            <person name="van Gent-Pelzer M.P.E."/>
            <person name="Joly D.L."/>
            <person name="van de Geest H.C."/>
            <person name="Bonants P.J.M."/>
            <person name="Smith D.S."/>
            <person name="Levesque C.A."/>
            <person name="van der Lee T.A.J."/>
        </authorList>
    </citation>
    <scope>NUCLEOTIDE SEQUENCE [LARGE SCALE GENOMIC DNA]</scope>
    <source>
        <strain evidence="1 2">JEL517</strain>
    </source>
</reference>